<dbReference type="OrthoDB" id="7051241at2"/>
<dbReference type="CDD" id="cd01347">
    <property type="entry name" value="ligand_gated_channel"/>
    <property type="match status" value="1"/>
</dbReference>
<dbReference type="InterPro" id="IPR000531">
    <property type="entry name" value="Beta-barrel_TonB"/>
</dbReference>
<evidence type="ECO:0000313" key="14">
    <source>
        <dbReference type="Proteomes" id="UP000198339"/>
    </source>
</evidence>
<dbReference type="PROSITE" id="PS52016">
    <property type="entry name" value="TONB_DEPENDENT_REC_3"/>
    <property type="match status" value="1"/>
</dbReference>
<dbReference type="Pfam" id="PF07715">
    <property type="entry name" value="Plug"/>
    <property type="match status" value="1"/>
</dbReference>
<feature type="domain" description="TonB-dependent receptor-like beta-barrel" evidence="11">
    <location>
        <begin position="269"/>
        <end position="817"/>
    </location>
</feature>
<protein>
    <submittedName>
        <fullName evidence="13">Iron complex outermembrane recepter protein</fullName>
    </submittedName>
</protein>
<keyword evidence="3 8" id="KW-1134">Transmembrane beta strand</keyword>
<evidence type="ECO:0000256" key="9">
    <source>
        <dbReference type="RuleBase" id="RU003357"/>
    </source>
</evidence>
<dbReference type="PANTHER" id="PTHR47234">
    <property type="match status" value="1"/>
</dbReference>
<dbReference type="InterPro" id="IPR039426">
    <property type="entry name" value="TonB-dep_rcpt-like"/>
</dbReference>
<evidence type="ECO:0000256" key="6">
    <source>
        <dbReference type="ARBA" id="ARBA00023136"/>
    </source>
</evidence>
<accession>A0A239D3J6</accession>
<evidence type="ECO:0000259" key="12">
    <source>
        <dbReference type="Pfam" id="PF07715"/>
    </source>
</evidence>
<proteinExistence type="inferred from homology"/>
<dbReference type="AlphaFoldDB" id="A0A239D3J6"/>
<sequence length="868" mass="93279">MKFRETASFAALAVALGLMPAPALAESAEAAAGESGDVIIVTGTRTLGMNAADSPAPVQILTSQNLESTGSPDLMQTLAQSLPTIQAQAFGSDLQAHNLQMKLRGLSPNHTLILINGKRRHGTANVSIAGGPYGGSAAPDMSFIPAAAIGHIEVLQDGAAAQYGTDAIAGVINIILKDNDYGGALSGTAGQYMDEGGDTYSLSANFGFAPIEDSYFNVTVQKKKKGFSFRGDVDPRVYGDNPVAASNLAKYPDVVNQDHYPYVNRIMGDPEIEQTTVMYNAGYRFGDFDLYSFGSYGHKYARAYENYRTPGIVVAADGTPFYPTGFSPLEAVRETDYSVTGGIKGMFGDLGFDLASTYGDDFVGVYVENSANASLYADTGFTPTEFHDGDFKATQWTNTLDLTYPLEIGLPEPVNIAAGLEWRRETYGIVDGDPASYYGSGAQSFFGYAPENAGSHHRTNFSQYLDISFKPTEAWLVDGAMRHEHYSDFGDTTVFKLTSRYDISDSFAVRGTVSTGFRAPTLAEGFYSGISVGPNSVGGVLPANSAAAASLGFGGLKPEKSTNFSAGIVFNPTPRLTMTLDAYWIDIRDRIMITSSFYGFYGKYCPEDYAGTNAASCVAYNEDTYNIYNQQAVYDAVSSALGGSIPSYVLLTDGQRNMDGTVRIQTFANGADMRTRGVDFTANYELPTDIGMIDLSLTANYNENKVKSVADLPSALYTSTVDPAATAIINKYTVWQLEKSTPKFRAALNAHLESDRFSVNLRESYYSRVSALETTPGNSPLAGADLVVPVKAAFITDAEIGYKVTEGIKLSIGANNLFNKYPTKRSYENIRAAQLASGSASYGTNVYPTISPYGINGGYYYGRVNLTF</sequence>
<gene>
    <name evidence="13" type="ORF">SAMN06295955_10182</name>
</gene>
<keyword evidence="14" id="KW-1185">Reference proteome</keyword>
<keyword evidence="4 8" id="KW-0812">Transmembrane</keyword>
<evidence type="ECO:0000313" key="13">
    <source>
        <dbReference type="EMBL" id="SNS27086.1"/>
    </source>
</evidence>
<feature type="domain" description="TonB-dependent receptor plug" evidence="12">
    <location>
        <begin position="52"/>
        <end position="171"/>
    </location>
</feature>
<comment type="similarity">
    <text evidence="8 9">Belongs to the TonB-dependent receptor family.</text>
</comment>
<dbReference type="Proteomes" id="UP000198339">
    <property type="component" value="Unassembled WGS sequence"/>
</dbReference>
<evidence type="ECO:0000256" key="3">
    <source>
        <dbReference type="ARBA" id="ARBA00022452"/>
    </source>
</evidence>
<evidence type="ECO:0000256" key="10">
    <source>
        <dbReference type="SAM" id="SignalP"/>
    </source>
</evidence>
<evidence type="ECO:0000256" key="8">
    <source>
        <dbReference type="PROSITE-ProRule" id="PRU01360"/>
    </source>
</evidence>
<keyword evidence="10" id="KW-0732">Signal</keyword>
<evidence type="ECO:0000256" key="2">
    <source>
        <dbReference type="ARBA" id="ARBA00022448"/>
    </source>
</evidence>
<dbReference type="RefSeq" id="WP_089214023.1">
    <property type="nucleotide sequence ID" value="NZ_FZPA01000001.1"/>
</dbReference>
<evidence type="ECO:0000259" key="11">
    <source>
        <dbReference type="Pfam" id="PF00593"/>
    </source>
</evidence>
<evidence type="ECO:0000256" key="5">
    <source>
        <dbReference type="ARBA" id="ARBA00023077"/>
    </source>
</evidence>
<keyword evidence="7 8" id="KW-0998">Cell outer membrane</keyword>
<evidence type="ECO:0000256" key="1">
    <source>
        <dbReference type="ARBA" id="ARBA00004571"/>
    </source>
</evidence>
<name>A0A239D3J6_9SPHN</name>
<evidence type="ECO:0000256" key="4">
    <source>
        <dbReference type="ARBA" id="ARBA00022692"/>
    </source>
</evidence>
<dbReference type="SUPFAM" id="SSF56935">
    <property type="entry name" value="Porins"/>
    <property type="match status" value="1"/>
</dbReference>
<dbReference type="Pfam" id="PF00593">
    <property type="entry name" value="TonB_dep_Rec_b-barrel"/>
    <property type="match status" value="1"/>
</dbReference>
<feature type="chain" id="PRO_5012308651" evidence="10">
    <location>
        <begin position="26"/>
        <end position="868"/>
    </location>
</feature>
<dbReference type="Gene3D" id="2.170.130.10">
    <property type="entry name" value="TonB-dependent receptor, plug domain"/>
    <property type="match status" value="1"/>
</dbReference>
<evidence type="ECO:0000256" key="7">
    <source>
        <dbReference type="ARBA" id="ARBA00023237"/>
    </source>
</evidence>
<dbReference type="Gene3D" id="2.40.170.20">
    <property type="entry name" value="TonB-dependent receptor, beta-barrel domain"/>
    <property type="match status" value="1"/>
</dbReference>
<dbReference type="PANTHER" id="PTHR47234:SF3">
    <property type="entry name" value="SECRETIN_TONB SHORT N-TERMINAL DOMAIN-CONTAINING PROTEIN"/>
    <property type="match status" value="1"/>
</dbReference>
<dbReference type="InterPro" id="IPR012910">
    <property type="entry name" value="Plug_dom"/>
</dbReference>
<comment type="subcellular location">
    <subcellularLocation>
        <location evidence="1 8">Cell outer membrane</location>
        <topology evidence="1 8">Multi-pass membrane protein</topology>
    </subcellularLocation>
</comment>
<keyword evidence="6 8" id="KW-0472">Membrane</keyword>
<reference evidence="13 14" key="1">
    <citation type="submission" date="2017-06" db="EMBL/GenBank/DDBJ databases">
        <authorList>
            <person name="Kim H.J."/>
            <person name="Triplett B.A."/>
        </authorList>
    </citation>
    <scope>NUCLEOTIDE SEQUENCE [LARGE SCALE GENOMIC DNA]</scope>
    <source>
        <strain evidence="13 14">DS15</strain>
    </source>
</reference>
<keyword evidence="2 8" id="KW-0813">Transport</keyword>
<feature type="signal peptide" evidence="10">
    <location>
        <begin position="1"/>
        <end position="25"/>
    </location>
</feature>
<dbReference type="InterPro" id="IPR037066">
    <property type="entry name" value="Plug_dom_sf"/>
</dbReference>
<dbReference type="GO" id="GO:0009279">
    <property type="term" value="C:cell outer membrane"/>
    <property type="evidence" value="ECO:0007669"/>
    <property type="project" value="UniProtKB-SubCell"/>
</dbReference>
<dbReference type="InterPro" id="IPR036942">
    <property type="entry name" value="Beta-barrel_TonB_sf"/>
</dbReference>
<dbReference type="EMBL" id="FZPA01000001">
    <property type="protein sequence ID" value="SNS27086.1"/>
    <property type="molecule type" value="Genomic_DNA"/>
</dbReference>
<organism evidence="13 14">
    <name type="scientific">Sphingopyxis indica</name>
    <dbReference type="NCBI Taxonomy" id="436663"/>
    <lineage>
        <taxon>Bacteria</taxon>
        <taxon>Pseudomonadati</taxon>
        <taxon>Pseudomonadota</taxon>
        <taxon>Alphaproteobacteria</taxon>
        <taxon>Sphingomonadales</taxon>
        <taxon>Sphingomonadaceae</taxon>
        <taxon>Sphingopyxis</taxon>
    </lineage>
</organism>
<keyword evidence="5 9" id="KW-0798">TonB box</keyword>